<protein>
    <submittedName>
        <fullName evidence="1">Uncharacterized protein</fullName>
    </submittedName>
</protein>
<gene>
    <name evidence="1" type="ORF">FGG12_23760</name>
</gene>
<dbReference type="Proteomes" id="UP000318943">
    <property type="component" value="Unassembled WGS sequence"/>
</dbReference>
<organism evidence="1 2">
    <name type="scientific">Cupriavidus campinensis</name>
    <dbReference type="NCBI Taxonomy" id="151783"/>
    <lineage>
        <taxon>Bacteria</taxon>
        <taxon>Pseudomonadati</taxon>
        <taxon>Pseudomonadota</taxon>
        <taxon>Betaproteobacteria</taxon>
        <taxon>Burkholderiales</taxon>
        <taxon>Burkholderiaceae</taxon>
        <taxon>Cupriavidus</taxon>
    </lineage>
</organism>
<sequence length="213" mass="23363">MVGGVGMAMAAVMAMACQDARAEVGEEAKEAGGPEKSLAATAYWNIPRHGEQYVTGIVGANIGALRLETRVNYEARRAMSAFVGWTFAGGEALTYSATPIVGWVGGDVRGPIGGLEASLAWRKFDYYIEIEYVHDQRERESSYVYAWSELAYRPADWLRLGLAVQRTRAYQSDRDIQRGPFAQVTFKRVTAGVYWFNPASSAQVVVVSMGIAF</sequence>
<keyword evidence="2" id="KW-1185">Reference proteome</keyword>
<reference evidence="1 2" key="1">
    <citation type="submission" date="2019-05" db="EMBL/GenBank/DDBJ databases">
        <title>Whole genome sequence analysis of Cupriavidus campinensis S14E4C strain.</title>
        <authorList>
            <person name="Abbaszade G."/>
            <person name="Szabo A."/>
            <person name="Toumi M."/>
            <person name="Toth E."/>
        </authorList>
    </citation>
    <scope>NUCLEOTIDE SEQUENCE [LARGE SCALE GENOMIC DNA]</scope>
    <source>
        <strain evidence="1 2">S14E4C</strain>
    </source>
</reference>
<accession>A0ABY3EH78</accession>
<name>A0ABY3EH78_9BURK</name>
<comment type="caution">
    <text evidence="1">The sequence shown here is derived from an EMBL/GenBank/DDBJ whole genome shotgun (WGS) entry which is preliminary data.</text>
</comment>
<evidence type="ECO:0000313" key="2">
    <source>
        <dbReference type="Proteomes" id="UP000318943"/>
    </source>
</evidence>
<proteinExistence type="predicted"/>
<dbReference type="EMBL" id="VCIZ01000017">
    <property type="protein sequence ID" value="TSP10282.1"/>
    <property type="molecule type" value="Genomic_DNA"/>
</dbReference>
<evidence type="ECO:0000313" key="1">
    <source>
        <dbReference type="EMBL" id="TSP10282.1"/>
    </source>
</evidence>